<evidence type="ECO:0000313" key="2">
    <source>
        <dbReference type="Proteomes" id="UP001148662"/>
    </source>
</evidence>
<proteinExistence type="predicted"/>
<accession>A0ACC1TAB4</accession>
<gene>
    <name evidence="1" type="ORF">NM688_g1894</name>
</gene>
<dbReference type="Proteomes" id="UP001148662">
    <property type="component" value="Unassembled WGS sequence"/>
</dbReference>
<comment type="caution">
    <text evidence="1">The sequence shown here is derived from an EMBL/GenBank/DDBJ whole genome shotgun (WGS) entry which is preliminary data.</text>
</comment>
<evidence type="ECO:0000313" key="1">
    <source>
        <dbReference type="EMBL" id="KAJ3556677.1"/>
    </source>
</evidence>
<organism evidence="1 2">
    <name type="scientific">Phlebia brevispora</name>
    <dbReference type="NCBI Taxonomy" id="194682"/>
    <lineage>
        <taxon>Eukaryota</taxon>
        <taxon>Fungi</taxon>
        <taxon>Dikarya</taxon>
        <taxon>Basidiomycota</taxon>
        <taxon>Agaricomycotina</taxon>
        <taxon>Agaricomycetes</taxon>
        <taxon>Polyporales</taxon>
        <taxon>Meruliaceae</taxon>
        <taxon>Phlebia</taxon>
    </lineage>
</organism>
<name>A0ACC1TAB4_9APHY</name>
<protein>
    <submittedName>
        <fullName evidence="1">Uncharacterized protein</fullName>
    </submittedName>
</protein>
<dbReference type="EMBL" id="JANHOG010000221">
    <property type="protein sequence ID" value="KAJ3556677.1"/>
    <property type="molecule type" value="Genomic_DNA"/>
</dbReference>
<reference evidence="1" key="1">
    <citation type="submission" date="2022-07" db="EMBL/GenBank/DDBJ databases">
        <title>Genome Sequence of Phlebia brevispora.</title>
        <authorList>
            <person name="Buettner E."/>
        </authorList>
    </citation>
    <scope>NUCLEOTIDE SEQUENCE</scope>
    <source>
        <strain evidence="1">MPL23</strain>
    </source>
</reference>
<sequence>MTRATIARIVRMKAINCAKIAGIRRSFSVASILNANRAITYRSPGDPASILTALTYPSLPPPAPHSVNVRFILSPVNPADINVVEGVYPSKPSPDQSLIGTTLFVGGNEGLAEVTEIGSEVIGLQKGDRVVMGGQQLGTWASARTLLAEDVVKVPEEISEVGGATITVNPPTAYNMIHDFVDLKEGDWLVQNGANSAVGQMVIQIAARKGLKTLNFVRSRDDLESLKRHLTNLGATQILTYDDLQDKTLREKVKEWTAGKPIRLMLNCVGGRDTTAMTRFLGEDAHLVSYGAMSKQPLSLPTSAFIFKNLTCHGFWQSRWYKQRTREEREGLFKRLAAMKLQEPEHEILTIPADINDDAATERVRDAVRKLGQGQHGKKVLLKIEQLAE</sequence>
<keyword evidence="2" id="KW-1185">Reference proteome</keyword>